<reference evidence="2 3" key="1">
    <citation type="submission" date="2020-12" db="EMBL/GenBank/DDBJ databases">
        <title>FDA dAtabase for Regulatory Grade micrObial Sequences (FDA-ARGOS): Supporting development and validation of Infectious Disease Dx tests.</title>
        <authorList>
            <person name="Sproer C."/>
            <person name="Gronow S."/>
            <person name="Severitt S."/>
            <person name="Schroder I."/>
            <person name="Tallon L."/>
            <person name="Sadzewicz L."/>
            <person name="Zhao X."/>
            <person name="Boylan J."/>
            <person name="Ott S."/>
            <person name="Bowen H."/>
            <person name="Vavikolanu K."/>
            <person name="Mehta A."/>
            <person name="Aluvathingal J."/>
            <person name="Nadendla S."/>
            <person name="Lowell S."/>
            <person name="Myers T."/>
            <person name="Yan Y."/>
            <person name="Sichtig H."/>
        </authorList>
    </citation>
    <scope>NUCLEOTIDE SEQUENCE [LARGE SCALE GENOMIC DNA]</scope>
    <source>
        <strain evidence="2 3">FDAARGOS_885</strain>
    </source>
</reference>
<protein>
    <submittedName>
        <fullName evidence="2">Uncharacterized protein</fullName>
    </submittedName>
</protein>
<name>A0A7T3DYK5_STROR</name>
<gene>
    <name evidence="2" type="ORF">I6G42_05355</name>
</gene>
<keyword evidence="1" id="KW-0812">Transmembrane</keyword>
<evidence type="ECO:0000313" key="3">
    <source>
        <dbReference type="Proteomes" id="UP000595086"/>
    </source>
</evidence>
<keyword evidence="1" id="KW-1133">Transmembrane helix</keyword>
<sequence>MLDEVHPITIRVLLLLSSNIHGMLGMIVAIPTHFILKEIAKFLVDRYDNHKETQQKKKEELGID</sequence>
<keyword evidence="1" id="KW-0472">Membrane</keyword>
<feature type="transmembrane region" description="Helical" evidence="1">
    <location>
        <begin position="12"/>
        <end position="36"/>
    </location>
</feature>
<evidence type="ECO:0000256" key="1">
    <source>
        <dbReference type="SAM" id="Phobius"/>
    </source>
</evidence>
<dbReference type="EMBL" id="CP065707">
    <property type="protein sequence ID" value="QPT00989.1"/>
    <property type="molecule type" value="Genomic_DNA"/>
</dbReference>
<evidence type="ECO:0000313" key="2">
    <source>
        <dbReference type="EMBL" id="QPT00989.1"/>
    </source>
</evidence>
<organism evidence="2 3">
    <name type="scientific">Streptococcus oralis</name>
    <dbReference type="NCBI Taxonomy" id="1303"/>
    <lineage>
        <taxon>Bacteria</taxon>
        <taxon>Bacillati</taxon>
        <taxon>Bacillota</taxon>
        <taxon>Bacilli</taxon>
        <taxon>Lactobacillales</taxon>
        <taxon>Streptococcaceae</taxon>
        <taxon>Streptococcus</taxon>
    </lineage>
</organism>
<dbReference type="Proteomes" id="UP000595086">
    <property type="component" value="Chromosome"/>
</dbReference>
<dbReference type="AlphaFoldDB" id="A0A7T3DYK5"/>
<proteinExistence type="predicted"/>
<accession>A0A7T3DYK5</accession>